<dbReference type="PANTHER" id="PTHR40788:SF1">
    <property type="entry name" value="IPA PROTEIN"/>
    <property type="match status" value="1"/>
</dbReference>
<dbReference type="GO" id="GO:0003729">
    <property type="term" value="F:mRNA binding"/>
    <property type="evidence" value="ECO:0007669"/>
    <property type="project" value="InterPro"/>
</dbReference>
<dbReference type="Proteomes" id="UP000076738">
    <property type="component" value="Unassembled WGS sequence"/>
</dbReference>
<organism evidence="1 2">
    <name type="scientific">Calocera viscosa (strain TUFC12733)</name>
    <dbReference type="NCBI Taxonomy" id="1330018"/>
    <lineage>
        <taxon>Eukaryota</taxon>
        <taxon>Fungi</taxon>
        <taxon>Dikarya</taxon>
        <taxon>Basidiomycota</taxon>
        <taxon>Agaricomycotina</taxon>
        <taxon>Dacrymycetes</taxon>
        <taxon>Dacrymycetales</taxon>
        <taxon>Dacrymycetaceae</taxon>
        <taxon>Calocera</taxon>
    </lineage>
</organism>
<proteinExistence type="predicted"/>
<dbReference type="EMBL" id="KV417269">
    <property type="protein sequence ID" value="KZP00386.1"/>
    <property type="molecule type" value="Genomic_DNA"/>
</dbReference>
<protein>
    <recommendedName>
        <fullName evidence="3">Type II toxin-antitoxin system HicA family toxin</fullName>
    </recommendedName>
</protein>
<evidence type="ECO:0000313" key="1">
    <source>
        <dbReference type="EMBL" id="KZP00386.1"/>
    </source>
</evidence>
<reference evidence="1 2" key="1">
    <citation type="journal article" date="2016" name="Mol. Biol. Evol.">
        <title>Comparative Genomics of Early-Diverging Mushroom-Forming Fungi Provides Insights into the Origins of Lignocellulose Decay Capabilities.</title>
        <authorList>
            <person name="Nagy L.G."/>
            <person name="Riley R."/>
            <person name="Tritt A."/>
            <person name="Adam C."/>
            <person name="Daum C."/>
            <person name="Floudas D."/>
            <person name="Sun H."/>
            <person name="Yadav J.S."/>
            <person name="Pangilinan J."/>
            <person name="Larsson K.H."/>
            <person name="Matsuura K."/>
            <person name="Barry K."/>
            <person name="Labutti K."/>
            <person name="Kuo R."/>
            <person name="Ohm R.A."/>
            <person name="Bhattacharya S.S."/>
            <person name="Shirouzu T."/>
            <person name="Yoshinaga Y."/>
            <person name="Martin F.M."/>
            <person name="Grigoriev I.V."/>
            <person name="Hibbett D.S."/>
        </authorList>
    </citation>
    <scope>NUCLEOTIDE SEQUENCE [LARGE SCALE GENOMIC DNA]</scope>
    <source>
        <strain evidence="1 2">TUFC12733</strain>
    </source>
</reference>
<dbReference type="Pfam" id="PF07927">
    <property type="entry name" value="HicA_toxin"/>
    <property type="match status" value="1"/>
</dbReference>
<dbReference type="STRING" id="1330018.A0A167QYS6"/>
<dbReference type="PANTHER" id="PTHR40788">
    <property type="entry name" value="CLR5 DOMAIN-CONTAINING PROTEIN-RELATED"/>
    <property type="match status" value="1"/>
</dbReference>
<dbReference type="InterPro" id="IPR012933">
    <property type="entry name" value="HicA_mRNA_interferase"/>
</dbReference>
<gene>
    <name evidence="1" type="ORF">CALVIDRAFT_273823</name>
</gene>
<name>A0A167QYS6_CALVF</name>
<keyword evidence="2" id="KW-1185">Reference proteome</keyword>
<dbReference type="AlphaFoldDB" id="A0A167QYS6"/>
<sequence>MDGADLRFYLNMVNADGTPAHNVVGTEMDLLVLPVKKEYIISPRKQAKLFKRIFSEAPPSNIKWSELENAMRAIGFKIVPIAGTAIRFEPPVDRERPVVLYRPHPGKEIEPQKVKEIARVLQRRYGWSVDMFLKA</sequence>
<evidence type="ECO:0000313" key="2">
    <source>
        <dbReference type="Proteomes" id="UP000076738"/>
    </source>
</evidence>
<evidence type="ECO:0008006" key="3">
    <source>
        <dbReference type="Google" id="ProtNLM"/>
    </source>
</evidence>
<dbReference type="OrthoDB" id="2922289at2759"/>
<accession>A0A167QYS6</accession>